<gene>
    <name evidence="1" type="ORF">IW261DRAFT_1419207</name>
</gene>
<dbReference type="AlphaFoldDB" id="A0AA39PC19"/>
<keyword evidence="2" id="KW-1185">Reference proteome</keyword>
<protein>
    <submittedName>
        <fullName evidence="1">Uncharacterized protein</fullName>
    </submittedName>
</protein>
<evidence type="ECO:0000313" key="2">
    <source>
        <dbReference type="Proteomes" id="UP001175227"/>
    </source>
</evidence>
<sequence length="159" mass="18839">MQSVCRYWRLGRSSSVRQRAAQALLYLQGRWGTFALEMDEMRPEAKSRNSFWSSKNMTFKHARGFRQDMRLSWQQKRQHEQKEKRQKEKTSLSFYKLLAKHGTVELSSLICSLLFSYPLHWNWQRYKAKAMSSTTTRVIDLRETGNGVLAVLCSRRRAL</sequence>
<accession>A0AA39PC19</accession>
<organism evidence="1 2">
    <name type="scientific">Armillaria novae-zelandiae</name>
    <dbReference type="NCBI Taxonomy" id="153914"/>
    <lineage>
        <taxon>Eukaryota</taxon>
        <taxon>Fungi</taxon>
        <taxon>Dikarya</taxon>
        <taxon>Basidiomycota</taxon>
        <taxon>Agaricomycotina</taxon>
        <taxon>Agaricomycetes</taxon>
        <taxon>Agaricomycetidae</taxon>
        <taxon>Agaricales</taxon>
        <taxon>Marasmiineae</taxon>
        <taxon>Physalacriaceae</taxon>
        <taxon>Armillaria</taxon>
    </lineage>
</organism>
<reference evidence="1" key="1">
    <citation type="submission" date="2023-06" db="EMBL/GenBank/DDBJ databases">
        <authorList>
            <consortium name="Lawrence Berkeley National Laboratory"/>
            <person name="Ahrendt S."/>
            <person name="Sahu N."/>
            <person name="Indic B."/>
            <person name="Wong-Bajracharya J."/>
            <person name="Merenyi Z."/>
            <person name="Ke H.-M."/>
            <person name="Monk M."/>
            <person name="Kocsube S."/>
            <person name="Drula E."/>
            <person name="Lipzen A."/>
            <person name="Balint B."/>
            <person name="Henrissat B."/>
            <person name="Andreopoulos B."/>
            <person name="Martin F.M."/>
            <person name="Harder C.B."/>
            <person name="Rigling D."/>
            <person name="Ford K.L."/>
            <person name="Foster G.D."/>
            <person name="Pangilinan J."/>
            <person name="Papanicolaou A."/>
            <person name="Barry K."/>
            <person name="LaButti K."/>
            <person name="Viragh M."/>
            <person name="Koriabine M."/>
            <person name="Yan M."/>
            <person name="Riley R."/>
            <person name="Champramary S."/>
            <person name="Plett K.L."/>
            <person name="Tsai I.J."/>
            <person name="Slot J."/>
            <person name="Sipos G."/>
            <person name="Plett J."/>
            <person name="Nagy L.G."/>
            <person name="Grigoriev I.V."/>
        </authorList>
    </citation>
    <scope>NUCLEOTIDE SEQUENCE</scope>
    <source>
        <strain evidence="1">ICMP 16352</strain>
    </source>
</reference>
<evidence type="ECO:0000313" key="1">
    <source>
        <dbReference type="EMBL" id="KAK0480889.1"/>
    </source>
</evidence>
<proteinExistence type="predicted"/>
<comment type="caution">
    <text evidence="1">The sequence shown here is derived from an EMBL/GenBank/DDBJ whole genome shotgun (WGS) entry which is preliminary data.</text>
</comment>
<dbReference type="Proteomes" id="UP001175227">
    <property type="component" value="Unassembled WGS sequence"/>
</dbReference>
<dbReference type="EMBL" id="JAUEPR010000009">
    <property type="protein sequence ID" value="KAK0480889.1"/>
    <property type="molecule type" value="Genomic_DNA"/>
</dbReference>
<name>A0AA39PC19_9AGAR</name>